<evidence type="ECO:0000256" key="4">
    <source>
        <dbReference type="ARBA" id="ARBA00017522"/>
    </source>
</evidence>
<keyword evidence="9 10" id="KW-0472">Membrane</keyword>
<name>A0A521AJ73_9FLAO</name>
<accession>A0A521AJ73</accession>
<evidence type="ECO:0000256" key="1">
    <source>
        <dbReference type="ARBA" id="ARBA00002672"/>
    </source>
</evidence>
<evidence type="ECO:0000313" key="12">
    <source>
        <dbReference type="Proteomes" id="UP000316916"/>
    </source>
</evidence>
<feature type="transmembrane region" description="Helical" evidence="10">
    <location>
        <begin position="152"/>
        <end position="172"/>
    </location>
</feature>
<organism evidence="11 12">
    <name type="scientific">Chryseobacterium rhizoplanae</name>
    <dbReference type="NCBI Taxonomy" id="1609531"/>
    <lineage>
        <taxon>Bacteria</taxon>
        <taxon>Pseudomonadati</taxon>
        <taxon>Bacteroidota</taxon>
        <taxon>Flavobacteriia</taxon>
        <taxon>Flavobacteriales</taxon>
        <taxon>Weeksellaceae</taxon>
        <taxon>Chryseobacterium group</taxon>
        <taxon>Chryseobacterium</taxon>
    </lineage>
</organism>
<evidence type="ECO:0000256" key="2">
    <source>
        <dbReference type="ARBA" id="ARBA00004651"/>
    </source>
</evidence>
<sequence length="229" mass="26843">MLIFDCMNLYDLFVKPYESYDSLQIMLEASGAIFGILSVFFSIKKNIWVYPTGIISTLIYVYLLFNAGLLGDCMINVYYTVMSIYGWILWAKNSEDHVHVEVTWATQKEWIYAALLFILSLALVTFIYYYKPYIDNQFSMEGTSLGLYHLDWANWMDVFTTSIFLVGMWLMAKQRIDNWIFWIIGDIICIPMMIFKGLGITSVQYLVFTIMAILGYVNWKKSFKEKKVQ</sequence>
<feature type="transmembrane region" description="Helical" evidence="10">
    <location>
        <begin position="110"/>
        <end position="130"/>
    </location>
</feature>
<dbReference type="GO" id="GO:0034257">
    <property type="term" value="F:nicotinamide riboside transmembrane transporter activity"/>
    <property type="evidence" value="ECO:0007669"/>
    <property type="project" value="InterPro"/>
</dbReference>
<dbReference type="EMBL" id="FXTC01000001">
    <property type="protein sequence ID" value="SMO34889.1"/>
    <property type="molecule type" value="Genomic_DNA"/>
</dbReference>
<protein>
    <recommendedName>
        <fullName evidence="4">Nicotinamide riboside transporter PnuC</fullName>
    </recommendedName>
</protein>
<dbReference type="InterPro" id="IPR006419">
    <property type="entry name" value="NMN_transpt_PnuC"/>
</dbReference>
<evidence type="ECO:0000256" key="7">
    <source>
        <dbReference type="ARBA" id="ARBA00022692"/>
    </source>
</evidence>
<gene>
    <name evidence="11" type="ORF">SAMN06265171_101186</name>
</gene>
<dbReference type="GO" id="GO:0005886">
    <property type="term" value="C:plasma membrane"/>
    <property type="evidence" value="ECO:0007669"/>
    <property type="project" value="UniProtKB-SubCell"/>
</dbReference>
<evidence type="ECO:0000256" key="8">
    <source>
        <dbReference type="ARBA" id="ARBA00022989"/>
    </source>
</evidence>
<evidence type="ECO:0000256" key="5">
    <source>
        <dbReference type="ARBA" id="ARBA00022448"/>
    </source>
</evidence>
<feature type="transmembrane region" description="Helical" evidence="10">
    <location>
        <begin position="69"/>
        <end position="90"/>
    </location>
</feature>
<feature type="transmembrane region" description="Helical" evidence="10">
    <location>
        <begin position="179"/>
        <end position="196"/>
    </location>
</feature>
<comment type="similarity">
    <text evidence="3">Belongs to the nicotinamide ribonucleoside (NR) uptake permease (TC 4.B.1) family.</text>
</comment>
<keyword evidence="8 10" id="KW-1133">Transmembrane helix</keyword>
<evidence type="ECO:0000256" key="9">
    <source>
        <dbReference type="ARBA" id="ARBA00023136"/>
    </source>
</evidence>
<evidence type="ECO:0000256" key="3">
    <source>
        <dbReference type="ARBA" id="ARBA00006669"/>
    </source>
</evidence>
<keyword evidence="5" id="KW-0813">Transport</keyword>
<dbReference type="PANTHER" id="PTHR36122">
    <property type="entry name" value="NICOTINAMIDE RIBOSIDE TRANSPORTER PNUC"/>
    <property type="match status" value="1"/>
</dbReference>
<feature type="transmembrane region" description="Helical" evidence="10">
    <location>
        <begin position="47"/>
        <end position="63"/>
    </location>
</feature>
<dbReference type="AlphaFoldDB" id="A0A521AJ73"/>
<reference evidence="11 12" key="1">
    <citation type="submission" date="2017-05" db="EMBL/GenBank/DDBJ databases">
        <authorList>
            <person name="Varghese N."/>
            <person name="Submissions S."/>
        </authorList>
    </citation>
    <scope>NUCLEOTIDE SEQUENCE [LARGE SCALE GENOMIC DNA]</scope>
    <source>
        <strain evidence="11 12">DSM 29371</strain>
    </source>
</reference>
<comment type="function">
    <text evidence="1">Required for nicotinamide riboside transport across the inner membrane.</text>
</comment>
<feature type="transmembrane region" description="Helical" evidence="10">
    <location>
        <begin position="202"/>
        <end position="219"/>
    </location>
</feature>
<comment type="subcellular location">
    <subcellularLocation>
        <location evidence="2">Cell membrane</location>
        <topology evidence="2">Multi-pass membrane protein</topology>
    </subcellularLocation>
</comment>
<dbReference type="Proteomes" id="UP000316916">
    <property type="component" value="Unassembled WGS sequence"/>
</dbReference>
<dbReference type="Pfam" id="PF04973">
    <property type="entry name" value="NMN_transporter"/>
    <property type="match status" value="1"/>
</dbReference>
<evidence type="ECO:0000256" key="10">
    <source>
        <dbReference type="SAM" id="Phobius"/>
    </source>
</evidence>
<evidence type="ECO:0000256" key="6">
    <source>
        <dbReference type="ARBA" id="ARBA00022475"/>
    </source>
</evidence>
<dbReference type="NCBIfam" id="TIGR01528">
    <property type="entry name" value="NMN_trans_PnuC"/>
    <property type="match status" value="1"/>
</dbReference>
<proteinExistence type="inferred from homology"/>
<dbReference type="PANTHER" id="PTHR36122:SF2">
    <property type="entry name" value="NICOTINAMIDE RIBOSIDE TRANSPORTER PNUC"/>
    <property type="match status" value="1"/>
</dbReference>
<keyword evidence="12" id="KW-1185">Reference proteome</keyword>
<feature type="transmembrane region" description="Helical" evidence="10">
    <location>
        <begin position="22"/>
        <end position="40"/>
    </location>
</feature>
<keyword evidence="7 10" id="KW-0812">Transmembrane</keyword>
<evidence type="ECO:0000313" key="11">
    <source>
        <dbReference type="EMBL" id="SMO34889.1"/>
    </source>
</evidence>
<keyword evidence="6" id="KW-1003">Cell membrane</keyword>